<dbReference type="GO" id="GO:0005524">
    <property type="term" value="F:ATP binding"/>
    <property type="evidence" value="ECO:0007669"/>
    <property type="project" value="UniProtKB-KW"/>
</dbReference>
<dbReference type="InterPro" id="IPR035434">
    <property type="entry name" value="GCL_bact_plant"/>
</dbReference>
<dbReference type="Pfam" id="PF04107">
    <property type="entry name" value="GCS2"/>
    <property type="match status" value="1"/>
</dbReference>
<evidence type="ECO:0000256" key="4">
    <source>
        <dbReference type="ARBA" id="ARBA00022840"/>
    </source>
</evidence>
<dbReference type="SUPFAM" id="SSF55931">
    <property type="entry name" value="Glutamine synthetase/guanido kinase"/>
    <property type="match status" value="1"/>
</dbReference>
<comment type="catalytic activity">
    <reaction evidence="5">
        <text>L-cysteine + L-glutamate + ATP = gamma-L-glutamyl-L-cysteine + ADP + phosphate + H(+)</text>
        <dbReference type="Rhea" id="RHEA:13285"/>
        <dbReference type="ChEBI" id="CHEBI:15378"/>
        <dbReference type="ChEBI" id="CHEBI:29985"/>
        <dbReference type="ChEBI" id="CHEBI:30616"/>
        <dbReference type="ChEBI" id="CHEBI:35235"/>
        <dbReference type="ChEBI" id="CHEBI:43474"/>
        <dbReference type="ChEBI" id="CHEBI:58173"/>
        <dbReference type="ChEBI" id="CHEBI:456216"/>
        <dbReference type="EC" id="6.3.2.2"/>
    </reaction>
</comment>
<organism evidence="6 7">
    <name type="scientific">Calothrix parasitica NIES-267</name>
    <dbReference type="NCBI Taxonomy" id="1973488"/>
    <lineage>
        <taxon>Bacteria</taxon>
        <taxon>Bacillati</taxon>
        <taxon>Cyanobacteriota</taxon>
        <taxon>Cyanophyceae</taxon>
        <taxon>Nostocales</taxon>
        <taxon>Calotrichaceae</taxon>
        <taxon>Calothrix</taxon>
    </lineage>
</organism>
<keyword evidence="3" id="KW-0547">Nucleotide-binding</keyword>
<dbReference type="GO" id="GO:0006750">
    <property type="term" value="P:glutathione biosynthetic process"/>
    <property type="evidence" value="ECO:0007669"/>
    <property type="project" value="InterPro"/>
</dbReference>
<evidence type="ECO:0000256" key="2">
    <source>
        <dbReference type="ARBA" id="ARBA00022598"/>
    </source>
</evidence>
<dbReference type="OrthoDB" id="150227at2"/>
<evidence type="ECO:0000313" key="7">
    <source>
        <dbReference type="Proteomes" id="UP000218418"/>
    </source>
</evidence>
<evidence type="ECO:0000256" key="1">
    <source>
        <dbReference type="ARBA" id="ARBA00012220"/>
    </source>
</evidence>
<keyword evidence="7" id="KW-1185">Reference proteome</keyword>
<proteinExistence type="predicted"/>
<accession>A0A1Z4LS39</accession>
<dbReference type="Gene3D" id="3.30.590.20">
    <property type="match status" value="1"/>
</dbReference>
<dbReference type="EC" id="6.3.2.2" evidence="1"/>
<dbReference type="EMBL" id="AP018227">
    <property type="protein sequence ID" value="BAY84059.1"/>
    <property type="molecule type" value="Genomic_DNA"/>
</dbReference>
<dbReference type="InterPro" id="IPR006336">
    <property type="entry name" value="GCS2"/>
</dbReference>
<dbReference type="AlphaFoldDB" id="A0A1Z4LS39"/>
<name>A0A1Z4LS39_9CYAN</name>
<reference evidence="6 7" key="1">
    <citation type="submission" date="2017-06" db="EMBL/GenBank/DDBJ databases">
        <title>Genome sequencing of cyanobaciteial culture collection at National Institute for Environmental Studies (NIES).</title>
        <authorList>
            <person name="Hirose Y."/>
            <person name="Shimura Y."/>
            <person name="Fujisawa T."/>
            <person name="Nakamura Y."/>
            <person name="Kawachi M."/>
        </authorList>
    </citation>
    <scope>NUCLEOTIDE SEQUENCE [LARGE SCALE GENOMIC DNA]</scope>
    <source>
        <strain evidence="6 7">NIES-267</strain>
    </source>
</reference>
<evidence type="ECO:0000313" key="6">
    <source>
        <dbReference type="EMBL" id="BAY84059.1"/>
    </source>
</evidence>
<dbReference type="Proteomes" id="UP000218418">
    <property type="component" value="Chromosome"/>
</dbReference>
<evidence type="ECO:0000256" key="3">
    <source>
        <dbReference type="ARBA" id="ARBA00022741"/>
    </source>
</evidence>
<keyword evidence="4" id="KW-0067">ATP-binding</keyword>
<dbReference type="GO" id="GO:0004357">
    <property type="term" value="F:glutamate-cysteine ligase activity"/>
    <property type="evidence" value="ECO:0007669"/>
    <property type="project" value="UniProtKB-EC"/>
</dbReference>
<gene>
    <name evidence="6" type="primary">gshA</name>
    <name evidence="6" type="ORF">NIES267_35540</name>
</gene>
<sequence>MESVAASKIYEYLQQGLDKPKSVSGQRIGTELKFPLVEQKNGCAVKLETVNALWSYLSNRGWKASVDPVTNKVVGATKPGEYNDTLASCETGFCKIEFSLAHVGDLHALNRQIDSLKAELIPFANEHQISFLGCGIHPISPPSPELVIAKQRTLAWDILFPEGEIVNDKPRPGMHLFTVNSGSHVHLSVSSAEEAVGITNVFNGFAGAQIALMGNSSVWRGKVDSVYQCVAEKFWDWWMLDEARVGLPNKCFTDIEDYGNAIAQLRPLYVERNETPILINDYLTFADYYDCSPATGKHLSGEEVDIYPEAKDIKLHNSFYWFTARISRYFTVENRLCDQQVPGNLACPAALSLGLLKALPEAQEELKQFDWSTLKLMREAAMREGLDAKVEGTALVDMAKRMLDLATLGLERRGLGEEVYLEPLQQRLTSKQNPAVKASEIFNQGGIKALIEARDILVKN</sequence>
<protein>
    <recommendedName>
        <fullName evidence="1">glutamate--cysteine ligase</fullName>
        <ecNumber evidence="1">6.3.2.2</ecNumber>
    </recommendedName>
</protein>
<evidence type="ECO:0000256" key="5">
    <source>
        <dbReference type="ARBA" id="ARBA00048819"/>
    </source>
</evidence>
<dbReference type="PANTHER" id="PTHR34378">
    <property type="entry name" value="GLUTAMATE--CYSTEINE LIGASE, CHLOROPLASTIC"/>
    <property type="match status" value="1"/>
</dbReference>
<keyword evidence="2" id="KW-0436">Ligase</keyword>
<dbReference type="PANTHER" id="PTHR34378:SF1">
    <property type="entry name" value="GLUTAMATE--CYSTEINE LIGASE, CHLOROPLASTIC"/>
    <property type="match status" value="1"/>
</dbReference>
<dbReference type="InterPro" id="IPR014746">
    <property type="entry name" value="Gln_synth/guanido_kin_cat_dom"/>
</dbReference>